<evidence type="ECO:0000313" key="1">
    <source>
        <dbReference type="EMBL" id="PHX55905.1"/>
    </source>
</evidence>
<dbReference type="Pfam" id="PF02089">
    <property type="entry name" value="Palm_thioest"/>
    <property type="match status" value="1"/>
</dbReference>
<dbReference type="RefSeq" id="WP_096831100.1">
    <property type="nucleotide sequence ID" value="NZ_NXIB02000037.1"/>
</dbReference>
<dbReference type="PANTHER" id="PTHR37946:SF1">
    <property type="entry name" value="SLL1969 PROTEIN"/>
    <property type="match status" value="1"/>
</dbReference>
<evidence type="ECO:0000313" key="2">
    <source>
        <dbReference type="Proteomes" id="UP000226442"/>
    </source>
</evidence>
<dbReference type="OrthoDB" id="9765872at2"/>
<keyword evidence="2" id="KW-1185">Reference proteome</keyword>
<accession>A0A2G4F2D7</accession>
<reference evidence="1" key="1">
    <citation type="submission" date="2017-10" db="EMBL/GenBank/DDBJ databases">
        <title>Draft genome sequence of the planktic cyanobacteria Tychonema bourrellyi isolated from alpine lentic freshwater.</title>
        <authorList>
            <person name="Tett A."/>
            <person name="Armanini F."/>
            <person name="Asnicar F."/>
            <person name="Boscaini A."/>
            <person name="Pasolli E."/>
            <person name="Zolfo M."/>
            <person name="Donati C."/>
            <person name="Salmaso N."/>
            <person name="Segata N."/>
        </authorList>
    </citation>
    <scope>NUCLEOTIDE SEQUENCE</scope>
    <source>
        <strain evidence="1">FEM_GT703</strain>
    </source>
</reference>
<dbReference type="SUPFAM" id="SSF53474">
    <property type="entry name" value="alpha/beta-Hydrolases"/>
    <property type="match status" value="1"/>
</dbReference>
<proteinExistence type="predicted"/>
<dbReference type="Gene3D" id="3.40.50.1820">
    <property type="entry name" value="alpha/beta hydrolase"/>
    <property type="match status" value="1"/>
</dbReference>
<dbReference type="EMBL" id="NXIB02000037">
    <property type="protein sequence ID" value="PHX55905.1"/>
    <property type="molecule type" value="Genomic_DNA"/>
</dbReference>
<organism evidence="1 2">
    <name type="scientific">Tychonema bourrellyi FEM_GT703</name>
    <dbReference type="NCBI Taxonomy" id="2040638"/>
    <lineage>
        <taxon>Bacteria</taxon>
        <taxon>Bacillati</taxon>
        <taxon>Cyanobacteriota</taxon>
        <taxon>Cyanophyceae</taxon>
        <taxon>Oscillatoriophycideae</taxon>
        <taxon>Oscillatoriales</taxon>
        <taxon>Microcoleaceae</taxon>
        <taxon>Tychonema</taxon>
    </lineage>
</organism>
<dbReference type="Proteomes" id="UP000226442">
    <property type="component" value="Unassembled WGS sequence"/>
</dbReference>
<dbReference type="PANTHER" id="PTHR37946">
    <property type="entry name" value="SLL1969 PROTEIN"/>
    <property type="match status" value="1"/>
</dbReference>
<dbReference type="AlphaFoldDB" id="A0A2G4F2D7"/>
<protein>
    <submittedName>
        <fullName evidence="1">Lipase</fullName>
    </submittedName>
</protein>
<sequence length="208" mass="23206">MNSSLDRNPVILIHGIWDTKTIFNKMSAHLTQLGWCVHSLNLTPNDGSIGLDSLAQQLADYISQTFDPKQAIDIVGYSMGGLVSRYYVQRLGGIDRVQRFITISSPHSGTLTAYSLPLPGYLDMRPNSGFLRDLHQDVTMLKRLNFTSIWTPFDVMILPSHSSKMSVGKEVKVNVLLHGQMVTDIQSINALVEELKAPIKNKIPVKNE</sequence>
<gene>
    <name evidence="1" type="ORF">CP500_008395</name>
</gene>
<dbReference type="InterPro" id="IPR029058">
    <property type="entry name" value="AB_hydrolase_fold"/>
</dbReference>
<name>A0A2G4F2D7_9CYAN</name>
<comment type="caution">
    <text evidence="1">The sequence shown here is derived from an EMBL/GenBank/DDBJ whole genome shotgun (WGS) entry which is preliminary data.</text>
</comment>